<dbReference type="InterPro" id="IPR050365">
    <property type="entry name" value="TIM50"/>
</dbReference>
<feature type="region of interest" description="Disordered" evidence="1">
    <location>
        <begin position="82"/>
        <end position="151"/>
    </location>
</feature>
<keyword evidence="3" id="KW-1185">Reference proteome</keyword>
<name>A0A6A4MI09_9ERIC</name>
<dbReference type="PANTHER" id="PTHR12210">
    <property type="entry name" value="DULLARD PROTEIN PHOSPHATASE"/>
    <property type="match status" value="1"/>
</dbReference>
<feature type="compositionally biased region" description="Polar residues" evidence="1">
    <location>
        <begin position="12"/>
        <end position="21"/>
    </location>
</feature>
<dbReference type="SUPFAM" id="SSF56784">
    <property type="entry name" value="HAD-like"/>
    <property type="match status" value="1"/>
</dbReference>
<evidence type="ECO:0000313" key="3">
    <source>
        <dbReference type="Proteomes" id="UP000428333"/>
    </source>
</evidence>
<feature type="compositionally biased region" description="Basic and acidic residues" evidence="1">
    <location>
        <begin position="314"/>
        <end position="324"/>
    </location>
</feature>
<dbReference type="Proteomes" id="UP000428333">
    <property type="component" value="Linkage Group LG01"/>
</dbReference>
<feature type="region of interest" description="Disordered" evidence="1">
    <location>
        <begin position="304"/>
        <end position="324"/>
    </location>
</feature>
<dbReference type="OrthoDB" id="1711508at2759"/>
<proteinExistence type="predicted"/>
<dbReference type="AlphaFoldDB" id="A0A6A4MI09"/>
<dbReference type="InterPro" id="IPR036412">
    <property type="entry name" value="HAD-like_sf"/>
</dbReference>
<feature type="non-terminal residue" evidence="2">
    <location>
        <position position="1"/>
    </location>
</feature>
<protein>
    <submittedName>
        <fullName evidence="2">Uncharacterized protein</fullName>
    </submittedName>
</protein>
<sequence>MFVERVGVDSVSEVNQEPNSSTEKHDDQAQVDINSSDLSSIKNCQKKQARKKRKSSGCPIGSIDEGALSSALVVVVQDNSVRDIPSNHLGKAEDGSSVLGGGEISQEKTSGGPNSELLSGKKKKKSKRKKERKLTACPMTSLGSTEEGASPSVLVVPDSSVGEISLKQSNEVPAPCNSLKLMEEVVAGNGTSLLDGGKISQEIVSGECSNGDSEFGKMKEKSKMGNLEDNKTGNVRIHRRKKRKSSACCISSLESIEEGVKESSAAFTCLNHLNEAPEPSYSGKMMEEMVAGLIISQEKASGECSNGRPVCGNERNKSKMENLEESKCNTGISVAMDVSLVDNPETDFGQDSFVRDISSNHLGEAKDGSSIPAAGEVSQEKASGGPNSELLSGEKKKESKRKKKRKLSACPMSGLGSTEEGASPSVLVVPDSSVGEISLKLSDEVPAPCNLVKLKEEVVAGNDTSLLDGGKISQEIASHDCPNGESDFGKKEESKMGNLEENNAGHGRIHRRKKRKSFACPISSLESIEESLQESSAGYTCLNHMDEAPEPSYTGKMEDMVAGLGISQEKASCECPVGELASGNERKKSKMGRKKSKMGNKGNSVVMDVFMVDIPETDFEQFNKDKLDVIQNTVLSEEDRASDDALGSVPSVDNIVVDKLNIQPMLKDAIPSFSKLGAMIDGVNLESPQQSQGGAPLRNSRKKLLVLDVNGLLVDIVPSGAGGYKQHKILSQKADALDTDRRVFSFDRVGSSDNAIVPWWVGIPVLSSLEVSVDGCGGYAPCFVNYIYTLPMWIFLDLSQILSILSAAKQKVLYLAKSLSCVMFASLKKSALTSSVPRLYIHELRLDQSHCTKTGYNTVENRAKPLLLKELKYIWEKHEPDLPWASGEYNESNTLLLDDSPYKALRNPPNTAIFPHSYCYKDKRDNSLGPSGDLRVYLEGLALADHVQKYVEQNPFGQRPITNKNLSWGFYCKIIGNTSSEKGENATNDPSACQQEEEDATNDSLACQQQEEDVTDYSSA</sequence>
<feature type="region of interest" description="Disordered" evidence="1">
    <location>
        <begin position="981"/>
        <end position="1020"/>
    </location>
</feature>
<dbReference type="EMBL" id="QEFC01000046">
    <property type="protein sequence ID" value="KAE9467161.1"/>
    <property type="molecule type" value="Genomic_DNA"/>
</dbReference>
<organism evidence="2 3">
    <name type="scientific">Rhododendron williamsianum</name>
    <dbReference type="NCBI Taxonomy" id="262921"/>
    <lineage>
        <taxon>Eukaryota</taxon>
        <taxon>Viridiplantae</taxon>
        <taxon>Streptophyta</taxon>
        <taxon>Embryophyta</taxon>
        <taxon>Tracheophyta</taxon>
        <taxon>Spermatophyta</taxon>
        <taxon>Magnoliopsida</taxon>
        <taxon>eudicotyledons</taxon>
        <taxon>Gunneridae</taxon>
        <taxon>Pentapetalae</taxon>
        <taxon>asterids</taxon>
        <taxon>Ericales</taxon>
        <taxon>Ericaceae</taxon>
        <taxon>Ericoideae</taxon>
        <taxon>Rhodoreae</taxon>
        <taxon>Rhododendron</taxon>
    </lineage>
</organism>
<evidence type="ECO:0000256" key="1">
    <source>
        <dbReference type="SAM" id="MobiDB-lite"/>
    </source>
</evidence>
<feature type="region of interest" description="Disordered" evidence="1">
    <location>
        <begin position="361"/>
        <end position="422"/>
    </location>
</feature>
<gene>
    <name evidence="2" type="ORF">C3L33_00931</name>
</gene>
<evidence type="ECO:0000313" key="2">
    <source>
        <dbReference type="EMBL" id="KAE9467161.1"/>
    </source>
</evidence>
<dbReference type="Gene3D" id="3.40.50.1000">
    <property type="entry name" value="HAD superfamily/HAD-like"/>
    <property type="match status" value="1"/>
</dbReference>
<feature type="region of interest" description="Disordered" evidence="1">
    <location>
        <begin position="476"/>
        <end position="510"/>
    </location>
</feature>
<feature type="compositionally biased region" description="Polar residues" evidence="1">
    <location>
        <begin position="31"/>
        <end position="43"/>
    </location>
</feature>
<comment type="caution">
    <text evidence="2">The sequence shown here is derived from an EMBL/GenBank/DDBJ whole genome shotgun (WGS) entry which is preliminary data.</text>
</comment>
<feature type="compositionally biased region" description="Basic residues" evidence="1">
    <location>
        <begin position="398"/>
        <end position="407"/>
    </location>
</feature>
<accession>A0A6A4MI09</accession>
<dbReference type="InterPro" id="IPR023214">
    <property type="entry name" value="HAD_sf"/>
</dbReference>
<feature type="compositionally biased region" description="Basic residues" evidence="1">
    <location>
        <begin position="44"/>
        <end position="55"/>
    </location>
</feature>
<reference evidence="2 3" key="1">
    <citation type="journal article" date="2019" name="Genome Biol. Evol.">
        <title>The Rhododendron genome and chromosomal organization provide insight into shared whole-genome duplications across the heath family (Ericaceae).</title>
        <authorList>
            <person name="Soza V.L."/>
            <person name="Lindsley D."/>
            <person name="Waalkes A."/>
            <person name="Ramage E."/>
            <person name="Patwardhan R.P."/>
            <person name="Burton J.N."/>
            <person name="Adey A."/>
            <person name="Kumar A."/>
            <person name="Qiu R."/>
            <person name="Shendure J."/>
            <person name="Hall B."/>
        </authorList>
    </citation>
    <scope>NUCLEOTIDE SEQUENCE [LARGE SCALE GENOMIC DNA]</scope>
    <source>
        <strain evidence="2">RSF 1966-606</strain>
    </source>
</reference>
<feature type="compositionally biased region" description="Acidic residues" evidence="1">
    <location>
        <begin position="1010"/>
        <end position="1020"/>
    </location>
</feature>
<feature type="compositionally biased region" description="Basic residues" evidence="1">
    <location>
        <begin position="120"/>
        <end position="132"/>
    </location>
</feature>
<feature type="compositionally biased region" description="Polar residues" evidence="1">
    <location>
        <begin position="981"/>
        <end position="994"/>
    </location>
</feature>
<feature type="region of interest" description="Disordered" evidence="1">
    <location>
        <begin position="1"/>
        <end position="64"/>
    </location>
</feature>